<evidence type="ECO:0000256" key="4">
    <source>
        <dbReference type="ARBA" id="ARBA00023186"/>
    </source>
</evidence>
<dbReference type="EMBL" id="SPIA01000001">
    <property type="protein sequence ID" value="TFH68409.1"/>
    <property type="molecule type" value="Genomic_DNA"/>
</dbReference>
<dbReference type="InterPro" id="IPR002676">
    <property type="entry name" value="RimM_N"/>
</dbReference>
<evidence type="ECO:0000313" key="8">
    <source>
        <dbReference type="EMBL" id="TFH68409.1"/>
    </source>
</evidence>
<reference evidence="8 9" key="1">
    <citation type="submission" date="2019-03" db="EMBL/GenBank/DDBJ databases">
        <title>Draft genome of Gammaproteobacteria bacterium LSUCC0057, a member of the SAR92 clade.</title>
        <authorList>
            <person name="Lanclos V.C."/>
            <person name="Doiron C."/>
            <person name="Henson M.W."/>
            <person name="Thrash J.C."/>
        </authorList>
    </citation>
    <scope>NUCLEOTIDE SEQUENCE [LARGE SCALE GENOMIC DNA]</scope>
    <source>
        <strain evidence="8 9">LSUCC0057</strain>
    </source>
</reference>
<dbReference type="GO" id="GO:0006364">
    <property type="term" value="P:rRNA processing"/>
    <property type="evidence" value="ECO:0007669"/>
    <property type="project" value="UniProtKB-UniRule"/>
</dbReference>
<gene>
    <name evidence="5 8" type="primary">rimM</name>
    <name evidence="8" type="ORF">E3W66_00125</name>
</gene>
<accession>A0A4Y8UL86</accession>
<dbReference type="Pfam" id="PF24986">
    <property type="entry name" value="PRC_RimM"/>
    <property type="match status" value="1"/>
</dbReference>
<protein>
    <recommendedName>
        <fullName evidence="5">Ribosome maturation factor RimM</fullName>
    </recommendedName>
</protein>
<dbReference type="GO" id="GO:0005737">
    <property type="term" value="C:cytoplasm"/>
    <property type="evidence" value="ECO:0007669"/>
    <property type="project" value="UniProtKB-SubCell"/>
</dbReference>
<dbReference type="Gene3D" id="2.40.30.60">
    <property type="entry name" value="RimM"/>
    <property type="match status" value="1"/>
</dbReference>
<dbReference type="InterPro" id="IPR011033">
    <property type="entry name" value="PRC_barrel-like_sf"/>
</dbReference>
<comment type="caution">
    <text evidence="8">The sequence shown here is derived from an EMBL/GenBank/DDBJ whole genome shotgun (WGS) entry which is preliminary data.</text>
</comment>
<comment type="similarity">
    <text evidence="5">Belongs to the RimM family.</text>
</comment>
<keyword evidence="2 5" id="KW-0690">Ribosome biogenesis</keyword>
<dbReference type="OrthoDB" id="9783509at2"/>
<comment type="domain">
    <text evidence="5">The PRC barrel domain binds ribosomal protein uS19.</text>
</comment>
<feature type="domain" description="Ribosome maturation factor RimM PRC barrel" evidence="7">
    <location>
        <begin position="104"/>
        <end position="173"/>
    </location>
</feature>
<keyword evidence="9" id="KW-1185">Reference proteome</keyword>
<comment type="subcellular location">
    <subcellularLocation>
        <location evidence="5">Cytoplasm</location>
    </subcellularLocation>
</comment>
<dbReference type="HAMAP" id="MF_00014">
    <property type="entry name" value="Ribosome_mat_RimM"/>
    <property type="match status" value="1"/>
</dbReference>
<evidence type="ECO:0000259" key="6">
    <source>
        <dbReference type="Pfam" id="PF01782"/>
    </source>
</evidence>
<dbReference type="AlphaFoldDB" id="A0A4Y8UL86"/>
<dbReference type="InterPro" id="IPR036976">
    <property type="entry name" value="RimM_N_sf"/>
</dbReference>
<name>A0A4Y8UL86_9GAMM</name>
<proteinExistence type="inferred from homology"/>
<dbReference type="InterPro" id="IPR056792">
    <property type="entry name" value="PRC_RimM"/>
</dbReference>
<evidence type="ECO:0000256" key="2">
    <source>
        <dbReference type="ARBA" id="ARBA00022517"/>
    </source>
</evidence>
<dbReference type="Pfam" id="PF01782">
    <property type="entry name" value="RimM"/>
    <property type="match status" value="1"/>
</dbReference>
<keyword evidence="1 5" id="KW-0963">Cytoplasm</keyword>
<evidence type="ECO:0000256" key="1">
    <source>
        <dbReference type="ARBA" id="ARBA00022490"/>
    </source>
</evidence>
<dbReference type="GO" id="GO:0005840">
    <property type="term" value="C:ribosome"/>
    <property type="evidence" value="ECO:0007669"/>
    <property type="project" value="InterPro"/>
</dbReference>
<dbReference type="PANTHER" id="PTHR33692">
    <property type="entry name" value="RIBOSOME MATURATION FACTOR RIMM"/>
    <property type="match status" value="1"/>
</dbReference>
<comment type="subunit">
    <text evidence="5">Binds ribosomal protein uS19.</text>
</comment>
<dbReference type="SUPFAM" id="SSF50346">
    <property type="entry name" value="PRC-barrel domain"/>
    <property type="match status" value="1"/>
</dbReference>
<feature type="domain" description="RimM N-terminal" evidence="6">
    <location>
        <begin position="10"/>
        <end position="90"/>
    </location>
</feature>
<evidence type="ECO:0000313" key="9">
    <source>
        <dbReference type="Proteomes" id="UP000298133"/>
    </source>
</evidence>
<dbReference type="PANTHER" id="PTHR33692:SF1">
    <property type="entry name" value="RIBOSOME MATURATION FACTOR RIMM"/>
    <property type="match status" value="1"/>
</dbReference>
<sequence>MSSECGELMVIGRLTAVYGVRGWVKVHAFGDEPEQIFDYQPWQIAERDGSWRQLEVDQWRRHGSGLVAHIVGVDDRDIARQLCQRDLWAPLTVLPVLADGEYYWRELIGLRAVTAAGVDLGVISSLLETGANDVLVVSADSHSCDDRERLLPYSDNVVLAVDLGAGRLQVEWDPEF</sequence>
<dbReference type="InterPro" id="IPR011961">
    <property type="entry name" value="RimM"/>
</dbReference>
<keyword evidence="4 5" id="KW-0143">Chaperone</keyword>
<dbReference type="SUPFAM" id="SSF50447">
    <property type="entry name" value="Translation proteins"/>
    <property type="match status" value="1"/>
</dbReference>
<evidence type="ECO:0000256" key="5">
    <source>
        <dbReference type="HAMAP-Rule" id="MF_00014"/>
    </source>
</evidence>
<evidence type="ECO:0000259" key="7">
    <source>
        <dbReference type="Pfam" id="PF24986"/>
    </source>
</evidence>
<evidence type="ECO:0000256" key="3">
    <source>
        <dbReference type="ARBA" id="ARBA00022552"/>
    </source>
</evidence>
<dbReference type="Gene3D" id="2.30.30.240">
    <property type="entry name" value="PRC-barrel domain"/>
    <property type="match status" value="1"/>
</dbReference>
<dbReference type="NCBIfam" id="TIGR02273">
    <property type="entry name" value="16S_RimM"/>
    <property type="match status" value="1"/>
</dbReference>
<comment type="function">
    <text evidence="5">An accessory protein needed during the final step in the assembly of 30S ribosomal subunit, possibly for assembly of the head region. Essential for efficient processing of 16S rRNA. May be needed both before and after RbfA during the maturation of 16S rRNA. It has affinity for free ribosomal 30S subunits but not for 70S ribosomes.</text>
</comment>
<dbReference type="GO" id="GO:0042274">
    <property type="term" value="P:ribosomal small subunit biogenesis"/>
    <property type="evidence" value="ECO:0007669"/>
    <property type="project" value="UniProtKB-UniRule"/>
</dbReference>
<dbReference type="InterPro" id="IPR009000">
    <property type="entry name" value="Transl_B-barrel_sf"/>
</dbReference>
<organism evidence="8 9">
    <name type="scientific">Gammaproteobacteria bacterium LSUCC0057</name>
    <dbReference type="NCBI Taxonomy" id="2559237"/>
    <lineage>
        <taxon>Bacteria</taxon>
        <taxon>Pseudomonadati</taxon>
        <taxon>Pseudomonadota</taxon>
        <taxon>Gammaproteobacteria</taxon>
        <taxon>Cellvibrionales</taxon>
        <taxon>Porticoccaceae</taxon>
        <taxon>SAR92 clade</taxon>
    </lineage>
</organism>
<keyword evidence="3 5" id="KW-0698">rRNA processing</keyword>
<dbReference type="Proteomes" id="UP000298133">
    <property type="component" value="Unassembled WGS sequence"/>
</dbReference>
<dbReference type="GO" id="GO:0043022">
    <property type="term" value="F:ribosome binding"/>
    <property type="evidence" value="ECO:0007669"/>
    <property type="project" value="InterPro"/>
</dbReference>